<feature type="compositionally biased region" description="Low complexity" evidence="1">
    <location>
        <begin position="149"/>
        <end position="159"/>
    </location>
</feature>
<reference evidence="3" key="2">
    <citation type="submission" date="2020-09" db="EMBL/GenBank/DDBJ databases">
        <authorList>
            <person name="Sun Q."/>
            <person name="Ohkuma M."/>
        </authorList>
    </citation>
    <scope>NUCLEOTIDE SEQUENCE</scope>
    <source>
        <strain evidence="3">JCM 4391</strain>
    </source>
</reference>
<accession>A0A918I555</accession>
<proteinExistence type="predicted"/>
<feature type="signal peptide" evidence="2">
    <location>
        <begin position="1"/>
        <end position="33"/>
    </location>
</feature>
<evidence type="ECO:0000256" key="2">
    <source>
        <dbReference type="SAM" id="SignalP"/>
    </source>
</evidence>
<feature type="chain" id="PRO_5036767526" evidence="2">
    <location>
        <begin position="34"/>
        <end position="159"/>
    </location>
</feature>
<dbReference type="RefSeq" id="WP_189554943.1">
    <property type="nucleotide sequence ID" value="NZ_BMTP01000039.1"/>
</dbReference>
<dbReference type="Proteomes" id="UP000636661">
    <property type="component" value="Unassembled WGS sequence"/>
</dbReference>
<dbReference type="EMBL" id="BMTP01000039">
    <property type="protein sequence ID" value="GGU68768.1"/>
    <property type="molecule type" value="Genomic_DNA"/>
</dbReference>
<feature type="region of interest" description="Disordered" evidence="1">
    <location>
        <begin position="50"/>
        <end position="108"/>
    </location>
</feature>
<sequence>MPCAGSRWCRAAAAVLVLVATLLACGPLTGAVAGPGWAAGAVAGPGSEPGWGSGAGSKPGSGAGYAGAEDGAGPGHYADGAGAGSGRVPGCGSSDDEGGLAPAVPPRPCSPGELLAALHVARAAPGAWGPDGTAPRYRPDRGPPPLAAPSPLDLSILRV</sequence>
<feature type="region of interest" description="Disordered" evidence="1">
    <location>
        <begin position="125"/>
        <end position="159"/>
    </location>
</feature>
<reference evidence="3" key="1">
    <citation type="journal article" date="2014" name="Int. J. Syst. Evol. Microbiol.">
        <title>Complete genome sequence of Corynebacterium casei LMG S-19264T (=DSM 44701T), isolated from a smear-ripened cheese.</title>
        <authorList>
            <consortium name="US DOE Joint Genome Institute (JGI-PGF)"/>
            <person name="Walter F."/>
            <person name="Albersmeier A."/>
            <person name="Kalinowski J."/>
            <person name="Ruckert C."/>
        </authorList>
    </citation>
    <scope>NUCLEOTIDE SEQUENCE</scope>
    <source>
        <strain evidence="3">JCM 4391</strain>
    </source>
</reference>
<keyword evidence="2" id="KW-0732">Signal</keyword>
<evidence type="ECO:0000313" key="4">
    <source>
        <dbReference type="Proteomes" id="UP000636661"/>
    </source>
</evidence>
<protein>
    <submittedName>
        <fullName evidence="3">Uncharacterized protein</fullName>
    </submittedName>
</protein>
<feature type="compositionally biased region" description="Gly residues" evidence="1">
    <location>
        <begin position="50"/>
        <end position="74"/>
    </location>
</feature>
<dbReference type="PROSITE" id="PS51257">
    <property type="entry name" value="PROKAR_LIPOPROTEIN"/>
    <property type="match status" value="1"/>
</dbReference>
<name>A0A918I555_9ACTN</name>
<dbReference type="AlphaFoldDB" id="A0A918I555"/>
<organism evidence="3 4">
    <name type="scientific">Streptomyces lavendofoliae</name>
    <dbReference type="NCBI Taxonomy" id="67314"/>
    <lineage>
        <taxon>Bacteria</taxon>
        <taxon>Bacillati</taxon>
        <taxon>Actinomycetota</taxon>
        <taxon>Actinomycetes</taxon>
        <taxon>Kitasatosporales</taxon>
        <taxon>Streptomycetaceae</taxon>
        <taxon>Streptomyces</taxon>
    </lineage>
</organism>
<gene>
    <name evidence="3" type="ORF">GCM10010274_66270</name>
</gene>
<evidence type="ECO:0000256" key="1">
    <source>
        <dbReference type="SAM" id="MobiDB-lite"/>
    </source>
</evidence>
<evidence type="ECO:0000313" key="3">
    <source>
        <dbReference type="EMBL" id="GGU68768.1"/>
    </source>
</evidence>
<keyword evidence="4" id="KW-1185">Reference proteome</keyword>
<comment type="caution">
    <text evidence="3">The sequence shown here is derived from an EMBL/GenBank/DDBJ whole genome shotgun (WGS) entry which is preliminary data.</text>
</comment>